<organism evidence="5 6">
    <name type="scientific">Geosmithia morbida</name>
    <dbReference type="NCBI Taxonomy" id="1094350"/>
    <lineage>
        <taxon>Eukaryota</taxon>
        <taxon>Fungi</taxon>
        <taxon>Dikarya</taxon>
        <taxon>Ascomycota</taxon>
        <taxon>Pezizomycotina</taxon>
        <taxon>Sordariomycetes</taxon>
        <taxon>Hypocreomycetidae</taxon>
        <taxon>Hypocreales</taxon>
        <taxon>Bionectriaceae</taxon>
        <taxon>Geosmithia</taxon>
    </lineage>
</organism>
<dbReference type="Proteomes" id="UP000749293">
    <property type="component" value="Unassembled WGS sequence"/>
</dbReference>
<accession>A0A9P4YT74</accession>
<gene>
    <name evidence="5" type="ORF">GMORB2_2235</name>
</gene>
<comment type="subcellular location">
    <subcellularLocation>
        <location evidence="1">Nucleus</location>
    </subcellularLocation>
</comment>
<evidence type="ECO:0000256" key="1">
    <source>
        <dbReference type="ARBA" id="ARBA00004123"/>
    </source>
</evidence>
<dbReference type="PANTHER" id="PTHR23188:SF12">
    <property type="entry name" value="RNA POLYMERASE II-ASSOCIATED FACTOR 1 HOMOLOG"/>
    <property type="match status" value="1"/>
</dbReference>
<reference evidence="5" key="1">
    <citation type="submission" date="2020-03" db="EMBL/GenBank/DDBJ databases">
        <title>Site-based positive gene gene selection in Geosmithia morbida across the United States reveals a broad range of putative effectors and factors for local host and environmental adapation.</title>
        <authorList>
            <person name="Onufrak A."/>
            <person name="Murdoch R.W."/>
            <person name="Gazis R."/>
            <person name="Huff M."/>
            <person name="Staton M."/>
            <person name="Klingeman W."/>
            <person name="Hadziabdic D."/>
        </authorList>
    </citation>
    <scope>NUCLEOTIDE SEQUENCE</scope>
    <source>
        <strain evidence="5">1262</strain>
    </source>
</reference>
<evidence type="ECO:0000313" key="5">
    <source>
        <dbReference type="EMBL" id="KAF4121273.1"/>
    </source>
</evidence>
<evidence type="ECO:0000256" key="4">
    <source>
        <dbReference type="SAM" id="MobiDB-lite"/>
    </source>
</evidence>
<evidence type="ECO:0000256" key="3">
    <source>
        <dbReference type="ARBA" id="ARBA00023242"/>
    </source>
</evidence>
<dbReference type="GeneID" id="55968465"/>
<dbReference type="EMBL" id="JAANYQ010000013">
    <property type="protein sequence ID" value="KAF4121273.1"/>
    <property type="molecule type" value="Genomic_DNA"/>
</dbReference>
<comment type="caution">
    <text evidence="5">The sequence shown here is derived from an EMBL/GenBank/DDBJ whole genome shotgun (WGS) entry which is preliminary data.</text>
</comment>
<dbReference type="GO" id="GO:0003682">
    <property type="term" value="F:chromatin binding"/>
    <property type="evidence" value="ECO:0007669"/>
    <property type="project" value="TreeGrafter"/>
</dbReference>
<dbReference type="GO" id="GO:0000993">
    <property type="term" value="F:RNA polymerase II complex binding"/>
    <property type="evidence" value="ECO:0007669"/>
    <property type="project" value="TreeGrafter"/>
</dbReference>
<keyword evidence="6" id="KW-1185">Reference proteome</keyword>
<dbReference type="Pfam" id="PF03985">
    <property type="entry name" value="Paf1"/>
    <property type="match status" value="1"/>
</dbReference>
<proteinExistence type="inferred from homology"/>
<dbReference type="PANTHER" id="PTHR23188">
    <property type="entry name" value="RNA POLYMERASE II-ASSOCIATED FACTOR 1 HOMOLOG"/>
    <property type="match status" value="1"/>
</dbReference>
<dbReference type="RefSeq" id="XP_035319925.1">
    <property type="nucleotide sequence ID" value="XM_035464215.1"/>
</dbReference>
<dbReference type="AlphaFoldDB" id="A0A9P4YT74"/>
<dbReference type="InterPro" id="IPR007133">
    <property type="entry name" value="RNA_pol_II-assoc_Paf1"/>
</dbReference>
<evidence type="ECO:0000313" key="6">
    <source>
        <dbReference type="Proteomes" id="UP000749293"/>
    </source>
</evidence>
<keyword evidence="3" id="KW-0539">Nucleus</keyword>
<name>A0A9P4YT74_9HYPO</name>
<sequence>MSSRPGERMIHQDFIARIRYSNALPPPPNPPKLLDIPNTGLSSGQYTNPSFASRLAREQPLNIEADAELGMPLDLVGMPGVFDGDERCEALLRPLTALGKRKVAEANVSFLRRTEYISSLTSKRFESSNPRAMLTGVRKPARRSPERAADSPQVIKRKIDRSFELAGEELDERNRKRVRHPSRKDLELVEATPLLPDLEAFPDSGAFVTIKFGVNPVPKSGEYDRRLLTSLFKPIDRTEAEDAAYDAALEAHTRDPERFPRPQNLMNYDFFLPSSKATGTNFRRMFDVEDDQREDPTLYTHESGSGGCFQFNRVRGYETTQETELDHTTKYSNEVLLAQNDGGSRQKAVYYYPVLQKSTIRPQRMKNIARTIGFPGDDEEKVVERMDVTVEDPNEEMLDAMKKYSEHPLGWEGDEEEHEHDNDDEDKHLRGNSEEPREASPEESKDAEGEDEDED</sequence>
<dbReference type="OrthoDB" id="10260285at2759"/>
<protein>
    <submittedName>
        <fullName evidence="5">Uncharacterized protein</fullName>
    </submittedName>
</protein>
<dbReference type="GO" id="GO:0016593">
    <property type="term" value="C:Cdc73/Paf1 complex"/>
    <property type="evidence" value="ECO:0007669"/>
    <property type="project" value="InterPro"/>
</dbReference>
<feature type="compositionally biased region" description="Basic and acidic residues" evidence="4">
    <location>
        <begin position="419"/>
        <end position="447"/>
    </location>
</feature>
<dbReference type="GO" id="GO:0006368">
    <property type="term" value="P:transcription elongation by RNA polymerase II"/>
    <property type="evidence" value="ECO:0007669"/>
    <property type="project" value="InterPro"/>
</dbReference>
<feature type="region of interest" description="Disordered" evidence="4">
    <location>
        <begin position="390"/>
        <end position="455"/>
    </location>
</feature>
<comment type="similarity">
    <text evidence="2">Belongs to the PAF1 family.</text>
</comment>
<evidence type="ECO:0000256" key="2">
    <source>
        <dbReference type="ARBA" id="ARBA00007560"/>
    </source>
</evidence>